<dbReference type="InterPro" id="IPR036318">
    <property type="entry name" value="FAD-bd_PCMH-like_sf"/>
</dbReference>
<dbReference type="Gene3D" id="3.10.580.10">
    <property type="entry name" value="CBS-domain"/>
    <property type="match status" value="1"/>
</dbReference>
<feature type="domain" description="CNNM transmembrane" evidence="13">
    <location>
        <begin position="7"/>
        <end position="208"/>
    </location>
</feature>
<feature type="transmembrane region" description="Helical" evidence="11">
    <location>
        <begin position="111"/>
        <end position="131"/>
    </location>
</feature>
<dbReference type="Gene3D" id="3.30.465.10">
    <property type="match status" value="1"/>
</dbReference>
<dbReference type="InterPro" id="IPR044751">
    <property type="entry name" value="Ion_transp-like_CBS"/>
</dbReference>
<dbReference type="OrthoDB" id="9805314at2"/>
<feature type="transmembrane region" description="Helical" evidence="11">
    <location>
        <begin position="12"/>
        <end position="36"/>
    </location>
</feature>
<comment type="subcellular location">
    <subcellularLocation>
        <location evidence="1">Cell membrane</location>
        <topology evidence="1">Multi-pass membrane protein</topology>
    </subcellularLocation>
</comment>
<evidence type="ECO:0000256" key="8">
    <source>
        <dbReference type="ARBA" id="ARBA00023136"/>
    </source>
</evidence>
<comment type="caution">
    <text evidence="14">The sequence shown here is derived from an EMBL/GenBank/DDBJ whole genome shotgun (WGS) entry which is preliminary data.</text>
</comment>
<evidence type="ECO:0000256" key="9">
    <source>
        <dbReference type="PROSITE-ProRule" id="PRU00703"/>
    </source>
</evidence>
<name>A0A5C6TTA8_9SPHN</name>
<dbReference type="CDD" id="cd04590">
    <property type="entry name" value="CBS_pair_CorC_HlyC_assoc"/>
    <property type="match status" value="1"/>
</dbReference>
<dbReference type="PANTHER" id="PTHR43099:SF5">
    <property type="entry name" value="HLYC_CORC FAMILY TRANSPORTER"/>
    <property type="match status" value="1"/>
</dbReference>
<dbReference type="GO" id="GO:0005886">
    <property type="term" value="C:plasma membrane"/>
    <property type="evidence" value="ECO:0007669"/>
    <property type="project" value="UniProtKB-SubCell"/>
</dbReference>
<dbReference type="InterPro" id="IPR005170">
    <property type="entry name" value="Transptr-assoc_dom"/>
</dbReference>
<evidence type="ECO:0000313" key="15">
    <source>
        <dbReference type="Proteomes" id="UP000321249"/>
    </source>
</evidence>
<dbReference type="PANTHER" id="PTHR43099">
    <property type="entry name" value="UPF0053 PROTEIN YRKA"/>
    <property type="match status" value="1"/>
</dbReference>
<evidence type="ECO:0000256" key="7">
    <source>
        <dbReference type="ARBA" id="ARBA00023122"/>
    </source>
</evidence>
<evidence type="ECO:0000256" key="3">
    <source>
        <dbReference type="ARBA" id="ARBA00022475"/>
    </source>
</evidence>
<feature type="domain" description="CBS" evidence="12">
    <location>
        <begin position="291"/>
        <end position="351"/>
    </location>
</feature>
<evidence type="ECO:0000256" key="2">
    <source>
        <dbReference type="ARBA" id="ARBA00006446"/>
    </source>
</evidence>
<dbReference type="Proteomes" id="UP000321249">
    <property type="component" value="Unassembled WGS sequence"/>
</dbReference>
<dbReference type="Pfam" id="PF03471">
    <property type="entry name" value="CorC_HlyC"/>
    <property type="match status" value="1"/>
</dbReference>
<dbReference type="SMART" id="SM01091">
    <property type="entry name" value="CorC_HlyC"/>
    <property type="match status" value="1"/>
</dbReference>
<dbReference type="InterPro" id="IPR002550">
    <property type="entry name" value="CNNM"/>
</dbReference>
<evidence type="ECO:0000256" key="5">
    <source>
        <dbReference type="ARBA" id="ARBA00022737"/>
    </source>
</evidence>
<dbReference type="InterPro" id="IPR046342">
    <property type="entry name" value="CBS_dom_sf"/>
</dbReference>
<keyword evidence="5" id="KW-0677">Repeat</keyword>
<feature type="transmembrane region" description="Helical" evidence="11">
    <location>
        <begin position="143"/>
        <end position="165"/>
    </location>
</feature>
<comment type="similarity">
    <text evidence="2">Belongs to the UPF0053 family. Hemolysin C subfamily.</text>
</comment>
<dbReference type="SUPFAM" id="SSF54631">
    <property type="entry name" value="CBS-domain pair"/>
    <property type="match status" value="1"/>
</dbReference>
<keyword evidence="8 10" id="KW-0472">Membrane</keyword>
<evidence type="ECO:0000256" key="6">
    <source>
        <dbReference type="ARBA" id="ARBA00022989"/>
    </source>
</evidence>
<evidence type="ECO:0000256" key="10">
    <source>
        <dbReference type="PROSITE-ProRule" id="PRU01193"/>
    </source>
</evidence>
<keyword evidence="3" id="KW-1003">Cell membrane</keyword>
<dbReference type="PROSITE" id="PS51846">
    <property type="entry name" value="CNNM"/>
    <property type="match status" value="1"/>
</dbReference>
<gene>
    <name evidence="14" type="ORF">FRZ32_06970</name>
</gene>
<keyword evidence="7 9" id="KW-0129">CBS domain</keyword>
<evidence type="ECO:0000313" key="14">
    <source>
        <dbReference type="EMBL" id="TXC63420.1"/>
    </source>
</evidence>
<dbReference type="SUPFAM" id="SSF56176">
    <property type="entry name" value="FAD-binding/transporter-associated domain-like"/>
    <property type="match status" value="1"/>
</dbReference>
<organism evidence="14 15">
    <name type="scientific">Allosphingosinicella ginsenosidimutans</name>
    <dbReference type="NCBI Taxonomy" id="1176539"/>
    <lineage>
        <taxon>Bacteria</taxon>
        <taxon>Pseudomonadati</taxon>
        <taxon>Pseudomonadota</taxon>
        <taxon>Alphaproteobacteria</taxon>
        <taxon>Sphingomonadales</taxon>
        <taxon>Sphingomonadaceae</taxon>
        <taxon>Allosphingosinicella</taxon>
    </lineage>
</organism>
<dbReference type="RefSeq" id="WP_147042830.1">
    <property type="nucleotide sequence ID" value="NZ_BAABIR010000003.1"/>
</dbReference>
<reference evidence="14 15" key="1">
    <citation type="journal article" date="2015" name="J. Microbiol.">
        <title>Sphingosinicella ginsenosidimutans sp. nov., with ginsenoside converting activity.</title>
        <authorList>
            <person name="Kim J.K."/>
            <person name="Kang M.S."/>
            <person name="Park S.C."/>
            <person name="Kim K.M."/>
            <person name="Choi K."/>
            <person name="Yoon M.H."/>
            <person name="Im W.T."/>
        </authorList>
    </citation>
    <scope>NUCLEOTIDE SEQUENCE [LARGE SCALE GENOMIC DNA]</scope>
    <source>
        <strain evidence="14 15">BS-11</strain>
    </source>
</reference>
<dbReference type="InterPro" id="IPR016169">
    <property type="entry name" value="FAD-bd_PCMH_sub2"/>
</dbReference>
<keyword evidence="15" id="KW-1185">Reference proteome</keyword>
<evidence type="ECO:0000256" key="1">
    <source>
        <dbReference type="ARBA" id="ARBA00004651"/>
    </source>
</evidence>
<evidence type="ECO:0000259" key="12">
    <source>
        <dbReference type="PROSITE" id="PS51371"/>
    </source>
</evidence>
<keyword evidence="6 10" id="KW-1133">Transmembrane helix</keyword>
<accession>A0A5C6TTA8</accession>
<sequence length="444" mass="47820">MHAVPPPAPFPWIDIVVILLLIVVNALFAMSELAIVSSRRARLRAMAKQGRRGAQTALDLAADPGRFLSTVQTGITLIAIVSGAYSGASLGGPVAERLAWLGLDAETTRTVGFGIVIILTTYVSLVIGELVPKQFALRSPEPIAAIAAVPMLWLSRATAPFVWLLDRTSALIFRLLGLARESADQVTAEDLHMVVAEATSAGVLEESERAIISGVVRLADRPAREVMTPRTEVDWIDVDADREALRAALLAMPHSRLPVAEGSVDRLIGVVQARDIAAALLDGAPLDLRAMARAVPIVPDQTDAMDALTALRDAEVPIAFVHDEYGHFEGIITPTDLLTALAGAFVSDQDVDTDPPFVERDDGSWWVAGAAPADQLADRLCIRLPDDRDYATAAGFALSVLKHLPEVGERFSYDGWRFEVVDMDGRKIDKLLASEAPRARRAAR</sequence>
<proteinExistence type="inferred from homology"/>
<evidence type="ECO:0000256" key="11">
    <source>
        <dbReference type="SAM" id="Phobius"/>
    </source>
</evidence>
<dbReference type="InterPro" id="IPR051676">
    <property type="entry name" value="UPF0053_domain"/>
</dbReference>
<dbReference type="Pfam" id="PF01595">
    <property type="entry name" value="CNNM"/>
    <property type="match status" value="1"/>
</dbReference>
<dbReference type="EMBL" id="VOQQ01000001">
    <property type="protein sequence ID" value="TXC63420.1"/>
    <property type="molecule type" value="Genomic_DNA"/>
</dbReference>
<keyword evidence="4 10" id="KW-0812">Transmembrane</keyword>
<dbReference type="GO" id="GO:0050660">
    <property type="term" value="F:flavin adenine dinucleotide binding"/>
    <property type="evidence" value="ECO:0007669"/>
    <property type="project" value="InterPro"/>
</dbReference>
<dbReference type="InterPro" id="IPR000644">
    <property type="entry name" value="CBS_dom"/>
</dbReference>
<dbReference type="AlphaFoldDB" id="A0A5C6TTA8"/>
<protein>
    <submittedName>
        <fullName evidence="14">HlyC/CorC family transporter</fullName>
    </submittedName>
</protein>
<dbReference type="Pfam" id="PF00571">
    <property type="entry name" value="CBS"/>
    <property type="match status" value="1"/>
</dbReference>
<evidence type="ECO:0000259" key="13">
    <source>
        <dbReference type="PROSITE" id="PS51846"/>
    </source>
</evidence>
<evidence type="ECO:0000256" key="4">
    <source>
        <dbReference type="ARBA" id="ARBA00022692"/>
    </source>
</evidence>
<feature type="domain" description="CBS" evidence="12">
    <location>
        <begin position="227"/>
        <end position="286"/>
    </location>
</feature>
<dbReference type="PROSITE" id="PS51371">
    <property type="entry name" value="CBS"/>
    <property type="match status" value="2"/>
</dbReference>